<reference evidence="1 2" key="1">
    <citation type="submission" date="2024-09" db="EMBL/GenBank/DDBJ databases">
        <title>Chromosome-scale assembly of Riccia fluitans.</title>
        <authorList>
            <person name="Paukszto L."/>
            <person name="Sawicki J."/>
            <person name="Karawczyk K."/>
            <person name="Piernik-Szablinska J."/>
            <person name="Szczecinska M."/>
            <person name="Mazdziarz M."/>
        </authorList>
    </citation>
    <scope>NUCLEOTIDE SEQUENCE [LARGE SCALE GENOMIC DNA]</scope>
    <source>
        <strain evidence="1">Rf_01</strain>
        <tissue evidence="1">Aerial parts of the thallus</tissue>
    </source>
</reference>
<proteinExistence type="predicted"/>
<sequence length="91" mass="10679">MAPRSSRDLKTKEVKISHLTKANRKKMETWDLGGLFAVDWNKTYKDLVEELAGHSDQKEVVPKYEYRGKPRAWTSDVSREVYNCYDGQEIR</sequence>
<keyword evidence="2" id="KW-1185">Reference proteome</keyword>
<organism evidence="1 2">
    <name type="scientific">Riccia fluitans</name>
    <dbReference type="NCBI Taxonomy" id="41844"/>
    <lineage>
        <taxon>Eukaryota</taxon>
        <taxon>Viridiplantae</taxon>
        <taxon>Streptophyta</taxon>
        <taxon>Embryophyta</taxon>
        <taxon>Marchantiophyta</taxon>
        <taxon>Marchantiopsida</taxon>
        <taxon>Marchantiidae</taxon>
        <taxon>Marchantiales</taxon>
        <taxon>Ricciaceae</taxon>
        <taxon>Riccia</taxon>
    </lineage>
</organism>
<protein>
    <submittedName>
        <fullName evidence="1">Uncharacterized protein</fullName>
    </submittedName>
</protein>
<evidence type="ECO:0000313" key="2">
    <source>
        <dbReference type="Proteomes" id="UP001605036"/>
    </source>
</evidence>
<dbReference type="AlphaFoldDB" id="A0ABD1YC56"/>
<comment type="caution">
    <text evidence="1">The sequence shown here is derived from an EMBL/GenBank/DDBJ whole genome shotgun (WGS) entry which is preliminary data.</text>
</comment>
<dbReference type="EMBL" id="JBHFFA010000005">
    <property type="protein sequence ID" value="KAL2624327.1"/>
    <property type="molecule type" value="Genomic_DNA"/>
</dbReference>
<accession>A0ABD1YC56</accession>
<gene>
    <name evidence="1" type="ORF">R1flu_008572</name>
</gene>
<dbReference type="Proteomes" id="UP001605036">
    <property type="component" value="Unassembled WGS sequence"/>
</dbReference>
<name>A0ABD1YC56_9MARC</name>
<evidence type="ECO:0000313" key="1">
    <source>
        <dbReference type="EMBL" id="KAL2624327.1"/>
    </source>
</evidence>